<evidence type="ECO:0000256" key="3">
    <source>
        <dbReference type="ARBA" id="ARBA00022679"/>
    </source>
</evidence>
<dbReference type="GO" id="GO:0005524">
    <property type="term" value="F:ATP binding"/>
    <property type="evidence" value="ECO:0007669"/>
    <property type="project" value="UniProtKB-UniRule"/>
</dbReference>
<organism evidence="10 11">
    <name type="scientific">Orenia marismortui</name>
    <dbReference type="NCBI Taxonomy" id="46469"/>
    <lineage>
        <taxon>Bacteria</taxon>
        <taxon>Bacillati</taxon>
        <taxon>Bacillota</taxon>
        <taxon>Clostridia</taxon>
        <taxon>Halanaerobiales</taxon>
        <taxon>Halobacteroidaceae</taxon>
        <taxon>Orenia</taxon>
    </lineage>
</organism>
<comment type="catalytic activity">
    <reaction evidence="8">
        <text>3'-dephospho-CoA + ATP = ADP + CoA + H(+)</text>
        <dbReference type="Rhea" id="RHEA:18245"/>
        <dbReference type="ChEBI" id="CHEBI:15378"/>
        <dbReference type="ChEBI" id="CHEBI:30616"/>
        <dbReference type="ChEBI" id="CHEBI:57287"/>
        <dbReference type="ChEBI" id="CHEBI:57328"/>
        <dbReference type="ChEBI" id="CHEBI:456216"/>
        <dbReference type="EC" id="2.7.1.24"/>
    </reaction>
</comment>
<keyword evidence="2 8" id="KW-0963">Cytoplasm</keyword>
<dbReference type="InterPro" id="IPR001977">
    <property type="entry name" value="Depp_CoAkinase"/>
</dbReference>
<dbReference type="EMBL" id="SOEG01000002">
    <property type="protein sequence ID" value="TDX59035.1"/>
    <property type="molecule type" value="Genomic_DNA"/>
</dbReference>
<proteinExistence type="inferred from homology"/>
<dbReference type="GO" id="GO:0015937">
    <property type="term" value="P:coenzyme A biosynthetic process"/>
    <property type="evidence" value="ECO:0007669"/>
    <property type="project" value="UniProtKB-UniRule"/>
</dbReference>
<dbReference type="FunFam" id="3.40.50.300:FF:000991">
    <property type="entry name" value="Dephospho-CoA kinase"/>
    <property type="match status" value="1"/>
</dbReference>
<evidence type="ECO:0000313" key="10">
    <source>
        <dbReference type="EMBL" id="TDX59035.1"/>
    </source>
</evidence>
<dbReference type="NCBIfam" id="TIGR00152">
    <property type="entry name" value="dephospho-CoA kinase"/>
    <property type="match status" value="1"/>
</dbReference>
<evidence type="ECO:0000256" key="4">
    <source>
        <dbReference type="ARBA" id="ARBA00022741"/>
    </source>
</evidence>
<reference evidence="10 11" key="1">
    <citation type="submission" date="2019-03" db="EMBL/GenBank/DDBJ databases">
        <title>Subsurface microbial communities from deep shales in Ohio and West Virginia, USA.</title>
        <authorList>
            <person name="Wrighton K."/>
        </authorList>
    </citation>
    <scope>NUCLEOTIDE SEQUENCE [LARGE SCALE GENOMIC DNA]</scope>
    <source>
        <strain evidence="10 11">MSL 6dP</strain>
    </source>
</reference>
<dbReference type="GO" id="GO:0004140">
    <property type="term" value="F:dephospho-CoA kinase activity"/>
    <property type="evidence" value="ECO:0007669"/>
    <property type="project" value="UniProtKB-UniRule"/>
</dbReference>
<comment type="subcellular location">
    <subcellularLocation>
        <location evidence="8">Cytoplasm</location>
    </subcellularLocation>
</comment>
<comment type="function">
    <text evidence="8">Catalyzes the phosphorylation of the 3'-hydroxyl group of dephosphocoenzyme A to form coenzyme A.</text>
</comment>
<comment type="pathway">
    <text evidence="8">Cofactor biosynthesis; coenzyme A biosynthesis; CoA from (R)-pantothenate: step 5/5.</text>
</comment>
<protein>
    <recommendedName>
        <fullName evidence="8 9">Dephospho-CoA kinase</fullName>
        <ecNumber evidence="8 9">2.7.1.24</ecNumber>
    </recommendedName>
    <alternativeName>
        <fullName evidence="8">Dephosphocoenzyme A kinase</fullName>
    </alternativeName>
</protein>
<keyword evidence="3 8" id="KW-0808">Transferase</keyword>
<comment type="caution">
    <text evidence="10">The sequence shown here is derived from an EMBL/GenBank/DDBJ whole genome shotgun (WGS) entry which is preliminary data.</text>
</comment>
<evidence type="ECO:0000256" key="2">
    <source>
        <dbReference type="ARBA" id="ARBA00022490"/>
    </source>
</evidence>
<keyword evidence="7 8" id="KW-0173">Coenzyme A biosynthesis</keyword>
<dbReference type="HAMAP" id="MF_00376">
    <property type="entry name" value="Dephospho_CoA_kinase"/>
    <property type="match status" value="1"/>
</dbReference>
<evidence type="ECO:0000256" key="1">
    <source>
        <dbReference type="ARBA" id="ARBA00009018"/>
    </source>
</evidence>
<dbReference type="SUPFAM" id="SSF52540">
    <property type="entry name" value="P-loop containing nucleoside triphosphate hydrolases"/>
    <property type="match status" value="1"/>
</dbReference>
<accession>A0A4R8HFY6</accession>
<comment type="similarity">
    <text evidence="1 8">Belongs to the CoaE family.</text>
</comment>
<dbReference type="GO" id="GO:0005737">
    <property type="term" value="C:cytoplasm"/>
    <property type="evidence" value="ECO:0007669"/>
    <property type="project" value="UniProtKB-SubCell"/>
</dbReference>
<dbReference type="Proteomes" id="UP000295832">
    <property type="component" value="Unassembled WGS sequence"/>
</dbReference>
<gene>
    <name evidence="8" type="primary">coaE</name>
    <name evidence="10" type="ORF">C7959_102174</name>
</gene>
<evidence type="ECO:0000313" key="11">
    <source>
        <dbReference type="Proteomes" id="UP000295832"/>
    </source>
</evidence>
<dbReference type="STRING" id="926561.GCA_000379025_01915"/>
<evidence type="ECO:0000256" key="6">
    <source>
        <dbReference type="ARBA" id="ARBA00022840"/>
    </source>
</evidence>
<dbReference type="PANTHER" id="PTHR10695:SF46">
    <property type="entry name" value="BIFUNCTIONAL COENZYME A SYNTHASE-RELATED"/>
    <property type="match status" value="1"/>
</dbReference>
<keyword evidence="4 8" id="KW-0547">Nucleotide-binding</keyword>
<dbReference type="Pfam" id="PF01121">
    <property type="entry name" value="CoaE"/>
    <property type="match status" value="1"/>
</dbReference>
<dbReference type="InterPro" id="IPR027417">
    <property type="entry name" value="P-loop_NTPase"/>
</dbReference>
<dbReference type="PROSITE" id="PS51219">
    <property type="entry name" value="DPCK"/>
    <property type="match status" value="1"/>
</dbReference>
<dbReference type="AlphaFoldDB" id="A0A4R8HFY6"/>
<sequence>MKIGLTGGISSGKSTVSNYLKEFGATVIDADQIAHKLMEAEKELWQRIVEEFGEEILLDNKEINRQKLGKIIFNDHQAKELLDEISHPIIITKIKEEMDRLANITDIIIVDVPLLIEADMLDLFDQICLVYVDREVQIKRLMKRDEIDKESAVAKIQSQIPLKEKRRYADIIINNNGSKDKLKIKVKKLWEDLKED</sequence>
<evidence type="ECO:0000256" key="5">
    <source>
        <dbReference type="ARBA" id="ARBA00022777"/>
    </source>
</evidence>
<dbReference type="PANTHER" id="PTHR10695">
    <property type="entry name" value="DEPHOSPHO-COA KINASE-RELATED"/>
    <property type="match status" value="1"/>
</dbReference>
<dbReference type="CDD" id="cd02022">
    <property type="entry name" value="DPCK"/>
    <property type="match status" value="1"/>
</dbReference>
<evidence type="ECO:0000256" key="8">
    <source>
        <dbReference type="HAMAP-Rule" id="MF_00376"/>
    </source>
</evidence>
<evidence type="ECO:0000256" key="9">
    <source>
        <dbReference type="NCBIfam" id="TIGR00152"/>
    </source>
</evidence>
<dbReference type="EC" id="2.7.1.24" evidence="8 9"/>
<keyword evidence="11" id="KW-1185">Reference proteome</keyword>
<dbReference type="UniPathway" id="UPA00241">
    <property type="reaction ID" value="UER00356"/>
</dbReference>
<name>A0A4R8HFY6_9FIRM</name>
<keyword evidence="5 8" id="KW-0418">Kinase</keyword>
<dbReference type="RefSeq" id="WP_134114697.1">
    <property type="nucleotide sequence ID" value="NZ_SOEG01000002.1"/>
</dbReference>
<evidence type="ECO:0000256" key="7">
    <source>
        <dbReference type="ARBA" id="ARBA00022993"/>
    </source>
</evidence>
<feature type="binding site" evidence="8">
    <location>
        <begin position="10"/>
        <end position="15"/>
    </location>
    <ligand>
        <name>ATP</name>
        <dbReference type="ChEBI" id="CHEBI:30616"/>
    </ligand>
</feature>
<dbReference type="Gene3D" id="3.40.50.300">
    <property type="entry name" value="P-loop containing nucleotide triphosphate hydrolases"/>
    <property type="match status" value="1"/>
</dbReference>
<keyword evidence="6 8" id="KW-0067">ATP-binding</keyword>